<feature type="transmembrane region" description="Helical" evidence="3">
    <location>
        <begin position="375"/>
        <end position="397"/>
    </location>
</feature>
<evidence type="ECO:0000259" key="4">
    <source>
        <dbReference type="SMART" id="SM00831"/>
    </source>
</evidence>
<accession>A0A914V4Y6</accession>
<dbReference type="Pfam" id="PF00690">
    <property type="entry name" value="Cation_ATPase_N"/>
    <property type="match status" value="1"/>
</dbReference>
<dbReference type="InterPro" id="IPR059000">
    <property type="entry name" value="ATPase_P-type_domA"/>
</dbReference>
<keyword evidence="3" id="KW-0812">Transmembrane</keyword>
<dbReference type="Proteomes" id="UP000887566">
    <property type="component" value="Unplaced"/>
</dbReference>
<keyword evidence="5" id="KW-1185">Reference proteome</keyword>
<evidence type="ECO:0000313" key="5">
    <source>
        <dbReference type="Proteomes" id="UP000887566"/>
    </source>
</evidence>
<feature type="transmembrane region" description="Helical" evidence="3">
    <location>
        <begin position="301"/>
        <end position="321"/>
    </location>
</feature>
<dbReference type="GO" id="GO:0012505">
    <property type="term" value="C:endomembrane system"/>
    <property type="evidence" value="ECO:0007669"/>
    <property type="project" value="UniProtKB-SubCell"/>
</dbReference>
<keyword evidence="3" id="KW-0472">Membrane</keyword>
<dbReference type="PANTHER" id="PTHR24093:SF369">
    <property type="entry name" value="CALCIUM-TRANSPORTING ATPASE"/>
    <property type="match status" value="1"/>
</dbReference>
<dbReference type="GO" id="GO:0005388">
    <property type="term" value="F:P-type calcium transporter activity"/>
    <property type="evidence" value="ECO:0007669"/>
    <property type="project" value="TreeGrafter"/>
</dbReference>
<name>A0A914V4Y6_9BILA</name>
<feature type="domain" description="Cation-transporting P-type ATPase N-terminal" evidence="4">
    <location>
        <begin position="35"/>
        <end position="109"/>
    </location>
</feature>
<dbReference type="SMART" id="SM00831">
    <property type="entry name" value="Cation_ATPase_N"/>
    <property type="match status" value="1"/>
</dbReference>
<feature type="transmembrane region" description="Helical" evidence="3">
    <location>
        <begin position="454"/>
        <end position="476"/>
    </location>
</feature>
<dbReference type="AlphaFoldDB" id="A0A914V4Y6"/>
<dbReference type="PANTHER" id="PTHR24093">
    <property type="entry name" value="CATION TRANSPORTING ATPASE"/>
    <property type="match status" value="1"/>
</dbReference>
<dbReference type="Gene3D" id="1.20.1110.10">
    <property type="entry name" value="Calcium-transporting ATPase, transmembrane domain"/>
    <property type="match status" value="2"/>
</dbReference>
<dbReference type="InterPro" id="IPR023298">
    <property type="entry name" value="ATPase_P-typ_TM_dom_sf"/>
</dbReference>
<dbReference type="WBParaSite" id="PSAMB.scaffold1550size30064.g13685.t1">
    <property type="protein sequence ID" value="PSAMB.scaffold1550size30064.g13685.t1"/>
    <property type="gene ID" value="PSAMB.scaffold1550size30064.g13685"/>
</dbReference>
<feature type="transmembrane region" description="Helical" evidence="3">
    <location>
        <begin position="92"/>
        <end position="111"/>
    </location>
</feature>
<dbReference type="Gene3D" id="2.70.150.10">
    <property type="entry name" value="Calcium-transporting ATPase, cytoplasmic transduction domain A"/>
    <property type="match status" value="1"/>
</dbReference>
<reference evidence="6" key="1">
    <citation type="submission" date="2022-11" db="UniProtKB">
        <authorList>
            <consortium name="WormBaseParasite"/>
        </authorList>
    </citation>
    <scope>IDENTIFICATION</scope>
</reference>
<keyword evidence="3" id="KW-1133">Transmembrane helix</keyword>
<sequence>MTSTSGQSDYGCSVNDLRNLMEYRGTKGKIKIQSDFGGTEGLCRRLKTDSVSGIPNTTEELKRRRAYFGVNEIPPHTPKGYFQLFWKALQNLPLFLLLVFASVSLVFLPFYKSLDDGTGGGGSDGVKFGVGWVECFAILISVVLYVLVTALSDYTMERLFRGPQSKIEMEHKFSVIRGGTQVQVAVSELVVGDSVEINNGDLVPADGILIASNDLKIDESSLTGETDQIKESPESGPMLQIKKSPDSDPMLLSGTRVVEGSGKMLVTAVGVNSQTGIITTLLGPKNAAVEVRRAAKRRAVFFYWLQFIVSTVLFIIRTYIIDGNSFSYSHFSNHLSYFLRISVLLFVYTLPLALPIAQVFIWRQHGWYAVRLRRFIQYQFTVKGVATFIALITAIALGQLFVYIMQILFFNLIYGCLAAVALTVSTNRGETYLLSTDNLSILTRRLWVNIKGQAIYQATILLILIFYGTLLCFVIDHQAIAFCHYI</sequence>
<organism evidence="5 6">
    <name type="scientific">Plectus sambesii</name>
    <dbReference type="NCBI Taxonomy" id="2011161"/>
    <lineage>
        <taxon>Eukaryota</taxon>
        <taxon>Metazoa</taxon>
        <taxon>Ecdysozoa</taxon>
        <taxon>Nematoda</taxon>
        <taxon>Chromadorea</taxon>
        <taxon>Plectida</taxon>
        <taxon>Plectina</taxon>
        <taxon>Plectoidea</taxon>
        <taxon>Plectidae</taxon>
        <taxon>Plectus</taxon>
    </lineage>
</organism>
<dbReference type="InterPro" id="IPR004014">
    <property type="entry name" value="ATPase_P-typ_cation-transptr_N"/>
</dbReference>
<evidence type="ECO:0000313" key="6">
    <source>
        <dbReference type="WBParaSite" id="PSAMB.scaffold1550size30064.g13685.t1"/>
    </source>
</evidence>
<dbReference type="SUPFAM" id="SSF81665">
    <property type="entry name" value="Calcium ATPase, transmembrane domain M"/>
    <property type="match status" value="1"/>
</dbReference>
<dbReference type="InterPro" id="IPR008250">
    <property type="entry name" value="ATPase_P-typ_transduc_dom_A_sf"/>
</dbReference>
<keyword evidence="2" id="KW-0460">Magnesium</keyword>
<comment type="subcellular location">
    <subcellularLocation>
        <location evidence="1">Endomembrane system</location>
        <topology evidence="1">Multi-pass membrane protein</topology>
    </subcellularLocation>
</comment>
<dbReference type="GO" id="GO:0005886">
    <property type="term" value="C:plasma membrane"/>
    <property type="evidence" value="ECO:0007669"/>
    <property type="project" value="TreeGrafter"/>
</dbReference>
<dbReference type="Pfam" id="PF00122">
    <property type="entry name" value="E1-E2_ATPase"/>
    <property type="match status" value="1"/>
</dbReference>
<feature type="transmembrane region" description="Helical" evidence="3">
    <location>
        <begin position="403"/>
        <end position="424"/>
    </location>
</feature>
<feature type="transmembrane region" description="Helical" evidence="3">
    <location>
        <begin position="341"/>
        <end position="363"/>
    </location>
</feature>
<proteinExistence type="predicted"/>
<dbReference type="SUPFAM" id="SSF81653">
    <property type="entry name" value="Calcium ATPase, transduction domain A"/>
    <property type="match status" value="1"/>
</dbReference>
<evidence type="ECO:0000256" key="3">
    <source>
        <dbReference type="SAM" id="Phobius"/>
    </source>
</evidence>
<evidence type="ECO:0000256" key="1">
    <source>
        <dbReference type="ARBA" id="ARBA00004127"/>
    </source>
</evidence>
<feature type="transmembrane region" description="Helical" evidence="3">
    <location>
        <begin position="131"/>
        <end position="151"/>
    </location>
</feature>
<evidence type="ECO:0000256" key="2">
    <source>
        <dbReference type="ARBA" id="ARBA00022842"/>
    </source>
</evidence>
<protein>
    <submittedName>
        <fullName evidence="6">Cation-transporting P-type ATPase N-terminal domain-containing protein</fullName>
    </submittedName>
</protein>